<comment type="caution">
    <text evidence="1">The sequence shown here is derived from an EMBL/GenBank/DDBJ whole genome shotgun (WGS) entry which is preliminary data.</text>
</comment>
<evidence type="ECO:0000313" key="2">
    <source>
        <dbReference type="Proteomes" id="UP001497382"/>
    </source>
</evidence>
<proteinExistence type="predicted"/>
<organism evidence="1 2">
    <name type="scientific">Larinioides sclopetarius</name>
    <dbReference type="NCBI Taxonomy" id="280406"/>
    <lineage>
        <taxon>Eukaryota</taxon>
        <taxon>Metazoa</taxon>
        <taxon>Ecdysozoa</taxon>
        <taxon>Arthropoda</taxon>
        <taxon>Chelicerata</taxon>
        <taxon>Arachnida</taxon>
        <taxon>Araneae</taxon>
        <taxon>Araneomorphae</taxon>
        <taxon>Entelegynae</taxon>
        <taxon>Araneoidea</taxon>
        <taxon>Araneidae</taxon>
        <taxon>Larinioides</taxon>
    </lineage>
</organism>
<dbReference type="EMBL" id="CAXIEN010000032">
    <property type="protein sequence ID" value="CAL1268188.1"/>
    <property type="molecule type" value="Genomic_DNA"/>
</dbReference>
<accession>A0AAV1Z8Z8</accession>
<dbReference type="AlphaFoldDB" id="A0AAV1Z8Z8"/>
<dbReference type="Proteomes" id="UP001497382">
    <property type="component" value="Unassembled WGS sequence"/>
</dbReference>
<sequence>MLLFYKLWSLEDQSSKHVPPAALEYPDNPSSFTKEDYLHLLQKQDALHRAETARWRDALTEVIKLIHLVEKSLSELKSSIDTYSSTSLLKSIALRMSQNSEDIPPSSADTESTVEG</sequence>
<reference evidence="1 2" key="1">
    <citation type="submission" date="2024-04" db="EMBL/GenBank/DDBJ databases">
        <authorList>
            <person name="Rising A."/>
            <person name="Reimegard J."/>
            <person name="Sonavane S."/>
            <person name="Akerstrom W."/>
            <person name="Nylinder S."/>
            <person name="Hedman E."/>
            <person name="Kallberg Y."/>
        </authorList>
    </citation>
    <scope>NUCLEOTIDE SEQUENCE [LARGE SCALE GENOMIC DNA]</scope>
</reference>
<protein>
    <submittedName>
        <fullName evidence="1">Uncharacterized protein</fullName>
    </submittedName>
</protein>
<evidence type="ECO:0000313" key="1">
    <source>
        <dbReference type="EMBL" id="CAL1268188.1"/>
    </source>
</evidence>
<name>A0AAV1Z8Z8_9ARAC</name>
<gene>
    <name evidence="1" type="ORF">LARSCL_LOCUS4036</name>
</gene>
<keyword evidence="2" id="KW-1185">Reference proteome</keyword>